<evidence type="ECO:0000313" key="4">
    <source>
        <dbReference type="Proteomes" id="UP001281003"/>
    </source>
</evidence>
<proteinExistence type="predicted"/>
<evidence type="ECO:0000313" key="3">
    <source>
        <dbReference type="EMBL" id="KAK3396640.1"/>
    </source>
</evidence>
<feature type="region of interest" description="Disordered" evidence="1">
    <location>
        <begin position="44"/>
        <end position="77"/>
    </location>
</feature>
<comment type="caution">
    <text evidence="3">The sequence shown here is derived from an EMBL/GenBank/DDBJ whole genome shotgun (WGS) entry which is preliminary data.</text>
</comment>
<feature type="compositionally biased region" description="Low complexity" evidence="1">
    <location>
        <begin position="44"/>
        <end position="59"/>
    </location>
</feature>
<dbReference type="Proteomes" id="UP001281003">
    <property type="component" value="Unassembled WGS sequence"/>
</dbReference>
<accession>A0AAE0UAI8</accession>
<dbReference type="AlphaFoldDB" id="A0AAE0UAI8"/>
<feature type="chain" id="PRO_5041936556" evidence="2">
    <location>
        <begin position="19"/>
        <end position="124"/>
    </location>
</feature>
<protein>
    <submittedName>
        <fullName evidence="3">Uncharacterized protein</fullName>
    </submittedName>
</protein>
<evidence type="ECO:0000256" key="1">
    <source>
        <dbReference type="SAM" id="MobiDB-lite"/>
    </source>
</evidence>
<reference evidence="3" key="1">
    <citation type="journal article" date="2023" name="Mol. Phylogenet. Evol.">
        <title>Genome-scale phylogeny and comparative genomics of the fungal order Sordariales.</title>
        <authorList>
            <person name="Hensen N."/>
            <person name="Bonometti L."/>
            <person name="Westerberg I."/>
            <person name="Brannstrom I.O."/>
            <person name="Guillou S."/>
            <person name="Cros-Aarteil S."/>
            <person name="Calhoun S."/>
            <person name="Haridas S."/>
            <person name="Kuo A."/>
            <person name="Mondo S."/>
            <person name="Pangilinan J."/>
            <person name="Riley R."/>
            <person name="LaButti K."/>
            <person name="Andreopoulos B."/>
            <person name="Lipzen A."/>
            <person name="Chen C."/>
            <person name="Yan M."/>
            <person name="Daum C."/>
            <person name="Ng V."/>
            <person name="Clum A."/>
            <person name="Steindorff A."/>
            <person name="Ohm R.A."/>
            <person name="Martin F."/>
            <person name="Silar P."/>
            <person name="Natvig D.O."/>
            <person name="Lalanne C."/>
            <person name="Gautier V."/>
            <person name="Ament-Velasquez S.L."/>
            <person name="Kruys A."/>
            <person name="Hutchinson M.I."/>
            <person name="Powell A.J."/>
            <person name="Barry K."/>
            <person name="Miller A.N."/>
            <person name="Grigoriev I.V."/>
            <person name="Debuchy R."/>
            <person name="Gladieux P."/>
            <person name="Hiltunen Thoren M."/>
            <person name="Johannesson H."/>
        </authorList>
    </citation>
    <scope>NUCLEOTIDE SEQUENCE</scope>
    <source>
        <strain evidence="3">FGSC 1904</strain>
    </source>
</reference>
<organism evidence="3 4">
    <name type="scientific">Sordaria brevicollis</name>
    <dbReference type="NCBI Taxonomy" id="83679"/>
    <lineage>
        <taxon>Eukaryota</taxon>
        <taxon>Fungi</taxon>
        <taxon>Dikarya</taxon>
        <taxon>Ascomycota</taxon>
        <taxon>Pezizomycotina</taxon>
        <taxon>Sordariomycetes</taxon>
        <taxon>Sordariomycetidae</taxon>
        <taxon>Sordariales</taxon>
        <taxon>Sordariaceae</taxon>
        <taxon>Sordaria</taxon>
    </lineage>
</organism>
<gene>
    <name evidence="3" type="ORF">B0T20DRAFT_471465</name>
</gene>
<sequence>MHVHASPAFFLLLVTATASHIPPSSSSSTTVSMVLRAPANTFEVPPSMSTTAPTAAAVTQEGEEDESQYYDNTQAKGRKGVPDLGEFDEDVCLFGCNSTASNALVRPGALAAVGLGLVVLGLWA</sequence>
<dbReference type="EMBL" id="JAUTDP010000009">
    <property type="protein sequence ID" value="KAK3396640.1"/>
    <property type="molecule type" value="Genomic_DNA"/>
</dbReference>
<name>A0AAE0UAI8_SORBR</name>
<keyword evidence="2" id="KW-0732">Signal</keyword>
<keyword evidence="4" id="KW-1185">Reference proteome</keyword>
<reference evidence="3" key="2">
    <citation type="submission" date="2023-07" db="EMBL/GenBank/DDBJ databases">
        <authorList>
            <consortium name="Lawrence Berkeley National Laboratory"/>
            <person name="Haridas S."/>
            <person name="Hensen N."/>
            <person name="Bonometti L."/>
            <person name="Westerberg I."/>
            <person name="Brannstrom I.O."/>
            <person name="Guillou S."/>
            <person name="Cros-Aarteil S."/>
            <person name="Calhoun S."/>
            <person name="Kuo A."/>
            <person name="Mondo S."/>
            <person name="Pangilinan J."/>
            <person name="Riley R."/>
            <person name="LaButti K."/>
            <person name="Andreopoulos B."/>
            <person name="Lipzen A."/>
            <person name="Chen C."/>
            <person name="Yanf M."/>
            <person name="Daum C."/>
            <person name="Ng V."/>
            <person name="Clum A."/>
            <person name="Steindorff A."/>
            <person name="Ohm R."/>
            <person name="Martin F."/>
            <person name="Silar P."/>
            <person name="Natvig D."/>
            <person name="Lalanne C."/>
            <person name="Gautier V."/>
            <person name="Ament-velasquez S.L."/>
            <person name="Kruys A."/>
            <person name="Hutchinson M.I."/>
            <person name="Powell A.J."/>
            <person name="Barry K."/>
            <person name="Miller A.N."/>
            <person name="Grigoriev I.V."/>
            <person name="Debuchy R."/>
            <person name="Gladieux P."/>
            <person name="Thoren M.H."/>
            <person name="Johannesson H."/>
        </authorList>
    </citation>
    <scope>NUCLEOTIDE SEQUENCE</scope>
    <source>
        <strain evidence="3">FGSC 1904</strain>
    </source>
</reference>
<evidence type="ECO:0000256" key="2">
    <source>
        <dbReference type="SAM" id="SignalP"/>
    </source>
</evidence>
<feature type="signal peptide" evidence="2">
    <location>
        <begin position="1"/>
        <end position="18"/>
    </location>
</feature>